<protein>
    <submittedName>
        <fullName evidence="2">Uncharacterized protein</fullName>
    </submittedName>
</protein>
<gene>
    <name evidence="2" type="ORF">HGM15179_004826</name>
</gene>
<dbReference type="EMBL" id="SWJQ01000103">
    <property type="protein sequence ID" value="TRZ22256.1"/>
    <property type="molecule type" value="Genomic_DNA"/>
</dbReference>
<keyword evidence="1" id="KW-0732">Signal</keyword>
<feature type="signal peptide" evidence="1">
    <location>
        <begin position="1"/>
        <end position="24"/>
    </location>
</feature>
<name>A0A8K1GQV5_9PASS</name>
<dbReference type="AlphaFoldDB" id="A0A8K1GQV5"/>
<proteinExistence type="predicted"/>
<reference evidence="2" key="1">
    <citation type="submission" date="2019-04" db="EMBL/GenBank/DDBJ databases">
        <title>Genome assembly of Zosterops borbonicus 15179.</title>
        <authorList>
            <person name="Leroy T."/>
            <person name="Anselmetti Y."/>
            <person name="Tilak M.-K."/>
            <person name="Nabholz B."/>
        </authorList>
    </citation>
    <scope>NUCLEOTIDE SEQUENCE</scope>
    <source>
        <strain evidence="2">HGM_15179</strain>
        <tissue evidence="2">Muscle</tissue>
    </source>
</reference>
<sequence length="71" mass="7823">MKTTGVLLLLSLALFCLSVPTADAQQEKPWRSSLEISCFMLSSRQDSAEKEHPSLAAFPMADDFLNPQPDP</sequence>
<evidence type="ECO:0000313" key="2">
    <source>
        <dbReference type="EMBL" id="TRZ22256.1"/>
    </source>
</evidence>
<comment type="caution">
    <text evidence="2">The sequence shown here is derived from an EMBL/GenBank/DDBJ whole genome shotgun (WGS) entry which is preliminary data.</text>
</comment>
<organism evidence="2 3">
    <name type="scientific">Zosterops borbonicus</name>
    <dbReference type="NCBI Taxonomy" id="364589"/>
    <lineage>
        <taxon>Eukaryota</taxon>
        <taxon>Metazoa</taxon>
        <taxon>Chordata</taxon>
        <taxon>Craniata</taxon>
        <taxon>Vertebrata</taxon>
        <taxon>Euteleostomi</taxon>
        <taxon>Archelosauria</taxon>
        <taxon>Archosauria</taxon>
        <taxon>Dinosauria</taxon>
        <taxon>Saurischia</taxon>
        <taxon>Theropoda</taxon>
        <taxon>Coelurosauria</taxon>
        <taxon>Aves</taxon>
        <taxon>Neognathae</taxon>
        <taxon>Neoaves</taxon>
        <taxon>Telluraves</taxon>
        <taxon>Australaves</taxon>
        <taxon>Passeriformes</taxon>
        <taxon>Sylvioidea</taxon>
        <taxon>Zosteropidae</taxon>
        <taxon>Zosterops</taxon>
    </lineage>
</organism>
<evidence type="ECO:0000313" key="3">
    <source>
        <dbReference type="Proteomes" id="UP000796761"/>
    </source>
</evidence>
<accession>A0A8K1GQV5</accession>
<feature type="chain" id="PRO_5035466537" evidence="1">
    <location>
        <begin position="25"/>
        <end position="71"/>
    </location>
</feature>
<keyword evidence="3" id="KW-1185">Reference proteome</keyword>
<dbReference type="Proteomes" id="UP000796761">
    <property type="component" value="Unassembled WGS sequence"/>
</dbReference>
<evidence type="ECO:0000256" key="1">
    <source>
        <dbReference type="SAM" id="SignalP"/>
    </source>
</evidence>